<comment type="caution">
    <text evidence="11">Lacks conserved residue(s) required for the propagation of feature annotation.</text>
</comment>
<dbReference type="PROSITE" id="PS50880">
    <property type="entry name" value="TOPRIM"/>
    <property type="match status" value="1"/>
</dbReference>
<dbReference type="SMART" id="SM00436">
    <property type="entry name" value="TOP1Bc"/>
    <property type="match status" value="1"/>
</dbReference>
<gene>
    <name evidence="11" type="primary">topA</name>
    <name evidence="15" type="ORF">HY544_03465</name>
</gene>
<evidence type="ECO:0000256" key="9">
    <source>
        <dbReference type="ARBA" id="ARBA00023125"/>
    </source>
</evidence>
<evidence type="ECO:0000313" key="16">
    <source>
        <dbReference type="Proteomes" id="UP000732298"/>
    </source>
</evidence>
<accession>A0A8T3YLK4</accession>
<dbReference type="GO" id="GO:0003677">
    <property type="term" value="F:DNA binding"/>
    <property type="evidence" value="ECO:0007669"/>
    <property type="project" value="UniProtKB-KW"/>
</dbReference>
<comment type="function">
    <text evidence="11">Releases the supercoiling and torsional tension of DNA, which is introduced during the DNA replication and transcription, by transiently cleaving and rejoining one strand of the DNA duplex. Introduces a single-strand break via transesterification at a target site in duplex DNA. The scissile phosphodiester is attacked by the catalytic tyrosine of the enzyme, resulting in the formation of a DNA-(5'-phosphotyrosyl)-enzyme intermediate and the expulsion of a 3'-OH DNA strand. The free DNA strand then undergoes passage around the unbroken strand, thus removing DNA supercoils. Finally, in the religation step, the DNA 3'-OH attacks the covalent intermediate to expel the active-site tyrosine and restore the DNA phosphodiester backbone.</text>
</comment>
<dbReference type="HAMAP" id="MF_00952">
    <property type="entry name" value="Topoisom_1_prok"/>
    <property type="match status" value="1"/>
</dbReference>
<organism evidence="15 16">
    <name type="scientific">Candidatus Iainarchaeum sp</name>
    <dbReference type="NCBI Taxonomy" id="3101447"/>
    <lineage>
        <taxon>Archaea</taxon>
        <taxon>Candidatus Iainarchaeota</taxon>
        <taxon>Candidatus Iainarchaeia</taxon>
        <taxon>Candidatus Iainarchaeales</taxon>
        <taxon>Candidatus Iainarchaeaceae</taxon>
        <taxon>Candidatus Iainarchaeum</taxon>
    </lineage>
</organism>
<dbReference type="GO" id="GO:0008270">
    <property type="term" value="F:zinc ion binding"/>
    <property type="evidence" value="ECO:0007669"/>
    <property type="project" value="UniProtKB-KW"/>
</dbReference>
<evidence type="ECO:0000256" key="8">
    <source>
        <dbReference type="ARBA" id="ARBA00023029"/>
    </source>
</evidence>
<evidence type="ECO:0000256" key="4">
    <source>
        <dbReference type="ARBA" id="ARBA00022723"/>
    </source>
</evidence>
<dbReference type="InterPro" id="IPR013826">
    <property type="entry name" value="Topo_IA_cen_sub3"/>
</dbReference>
<feature type="site" description="Interaction with DNA" evidence="11">
    <location>
        <position position="170"/>
    </location>
</feature>
<protein>
    <recommendedName>
        <fullName evidence="11">DNA topoisomerase 1</fullName>
        <ecNumber evidence="11">5.6.2.1</ecNumber>
    </recommendedName>
    <alternativeName>
        <fullName evidence="11">DNA topoisomerase I</fullName>
    </alternativeName>
</protein>
<dbReference type="PANTHER" id="PTHR11390:SF26">
    <property type="entry name" value="DNA TOPOISOMERASE 1"/>
    <property type="match status" value="1"/>
</dbReference>
<dbReference type="PROSITE" id="PS52039">
    <property type="entry name" value="TOPO_IA_2"/>
    <property type="match status" value="1"/>
</dbReference>
<dbReference type="Gene3D" id="1.10.460.10">
    <property type="entry name" value="Topoisomerase I, domain 2"/>
    <property type="match status" value="1"/>
</dbReference>
<dbReference type="PROSITE" id="PS00396">
    <property type="entry name" value="TOPO_IA_1"/>
    <property type="match status" value="1"/>
</dbReference>
<dbReference type="InterPro" id="IPR013824">
    <property type="entry name" value="Topo_IA_cen_sub1"/>
</dbReference>
<dbReference type="FunFam" id="1.10.290.10:FF:000003">
    <property type="entry name" value="DNA topoisomerase"/>
    <property type="match status" value="1"/>
</dbReference>
<feature type="region of interest" description="Disordered" evidence="12">
    <location>
        <begin position="351"/>
        <end position="373"/>
    </location>
</feature>
<dbReference type="InterPro" id="IPR000380">
    <property type="entry name" value="Topo_IA"/>
</dbReference>
<dbReference type="AlphaFoldDB" id="A0A8T3YLK4"/>
<dbReference type="InterPro" id="IPR005739">
    <property type="entry name" value="TopoI_arch"/>
</dbReference>
<name>A0A8T3YLK4_9ARCH</name>
<dbReference type="CDD" id="cd00186">
    <property type="entry name" value="TOP1Ac"/>
    <property type="match status" value="1"/>
</dbReference>
<dbReference type="Gene3D" id="2.70.20.10">
    <property type="entry name" value="Topoisomerase I, domain 3"/>
    <property type="match status" value="1"/>
</dbReference>
<feature type="region of interest" description="Interaction with DNA" evidence="11">
    <location>
        <begin position="194"/>
        <end position="199"/>
    </location>
</feature>
<feature type="active site" description="O-(5'-phospho-DNA)-tyrosine intermediate" evidence="11">
    <location>
        <position position="313"/>
    </location>
</feature>
<dbReference type="EMBL" id="JACQPB010000034">
    <property type="protein sequence ID" value="MBI4210537.1"/>
    <property type="molecule type" value="Genomic_DNA"/>
</dbReference>
<evidence type="ECO:0000256" key="6">
    <source>
        <dbReference type="ARBA" id="ARBA00022833"/>
    </source>
</evidence>
<comment type="cofactor">
    <cofactor evidence="2">
        <name>Mg(2+)</name>
        <dbReference type="ChEBI" id="CHEBI:18420"/>
    </cofactor>
</comment>
<sequence>MLKLVISEKAIAGKNIASLLAGKDVPQSLLNGAPVFRFSIPDADYIVVPLRGHITDVEFPKKYSYWVGTDLRKLINAEIEYVGTEKSIIAALKQSAVGAQEVIIATDADREGESIGVEALNFIKQSNSGIKVKRAYFSAITKKDISDAFAKLVDVDYNFADSADSRREIDLIWGAVLTRFLSLVSGQLGKDYLSVGRVQTPALAILVNREKERLAFKTRKYWELLAVFEKNGKKFSAEHKKGKFWEKEEPARISAASHDYGIVKSIKSTERVLKKPTPFNTTDFLRQATAIGLSASQAMEIAERLYQQGYTSYPRTDNTVYSSTLDIVGILGEISKVPEFSRDAEALLSRKSLSPSKGKKETKDHPPIHPVSAVPKAKLSDRDWKVYELIVRRFLATLSDDAVTENQAVEISLDEEPFIAHGQKILESGWKEVYPYSEISEVILPSLEEGEKVKLESLDMPEKETQPPTRYSESTLIKLMEDMGIGTKSTRHTIIQKLFARKYLSGSKAIEPSKIAFAVVDSLEKHNVDAVKAEMTSLLEKEMDKISTGSRSKAEVVEESRKLLSTVLERMIQSKDSIGSELRVALRSDLIVGKCDVCDGNLRTLISRNRKRFLGCTNYPKCTNTYPLPQKGKIVPTGGLCAKCGTPMIRVFGQRYRFEMCVDPECETKAEWKAKAAAKAAAAENPAVKSSAAPVAVK</sequence>
<evidence type="ECO:0000259" key="13">
    <source>
        <dbReference type="PROSITE" id="PS50880"/>
    </source>
</evidence>
<dbReference type="PANTHER" id="PTHR11390">
    <property type="entry name" value="PROKARYOTIC DNA TOPOISOMERASE"/>
    <property type="match status" value="1"/>
</dbReference>
<evidence type="ECO:0000256" key="2">
    <source>
        <dbReference type="ARBA" id="ARBA00001946"/>
    </source>
</evidence>
<dbReference type="GO" id="GO:0006310">
    <property type="term" value="P:DNA recombination"/>
    <property type="evidence" value="ECO:0007669"/>
    <property type="project" value="TreeGrafter"/>
</dbReference>
<keyword evidence="6" id="KW-0862">Zinc</keyword>
<dbReference type="SMART" id="SM00493">
    <property type="entry name" value="TOPRIM"/>
    <property type="match status" value="1"/>
</dbReference>
<dbReference type="Proteomes" id="UP000732298">
    <property type="component" value="Unassembled WGS sequence"/>
</dbReference>
<keyword evidence="8 11" id="KW-0799">Topoisomerase</keyword>
<feature type="domain" description="Topo IA-type catalytic" evidence="14">
    <location>
        <begin position="156"/>
        <end position="568"/>
    </location>
</feature>
<feature type="site" description="Interaction with DNA" evidence="11">
    <location>
        <position position="53"/>
    </location>
</feature>
<dbReference type="GO" id="GO:0006265">
    <property type="term" value="P:DNA topological change"/>
    <property type="evidence" value="ECO:0007669"/>
    <property type="project" value="UniProtKB-UniRule"/>
</dbReference>
<evidence type="ECO:0000259" key="14">
    <source>
        <dbReference type="PROSITE" id="PS52039"/>
    </source>
</evidence>
<dbReference type="Pfam" id="PF01131">
    <property type="entry name" value="Topoisom_bac"/>
    <property type="match status" value="1"/>
</dbReference>
<dbReference type="GO" id="GO:0006281">
    <property type="term" value="P:DNA repair"/>
    <property type="evidence" value="ECO:0007669"/>
    <property type="project" value="TreeGrafter"/>
</dbReference>
<dbReference type="InterPro" id="IPR003601">
    <property type="entry name" value="Topo_IA_2"/>
</dbReference>
<dbReference type="InterPro" id="IPR013498">
    <property type="entry name" value="Topo_IA_Znf"/>
</dbReference>
<reference evidence="15" key="1">
    <citation type="submission" date="2020-07" db="EMBL/GenBank/DDBJ databases">
        <title>Huge and variable diversity of episymbiotic CPR bacteria and DPANN archaea in groundwater ecosystems.</title>
        <authorList>
            <person name="He C.Y."/>
            <person name="Keren R."/>
            <person name="Whittaker M."/>
            <person name="Farag I.F."/>
            <person name="Doudna J."/>
            <person name="Cate J.H.D."/>
            <person name="Banfield J.F."/>
        </authorList>
    </citation>
    <scope>NUCLEOTIDE SEQUENCE</scope>
    <source>
        <strain evidence="15">NC_groundwater_1296_Ag_S-0.2um_52_80</strain>
    </source>
</reference>
<dbReference type="Gene3D" id="3.40.50.140">
    <property type="match status" value="1"/>
</dbReference>
<comment type="subunit">
    <text evidence="11">Monomer.</text>
</comment>
<dbReference type="Gene3D" id="1.10.290.10">
    <property type="entry name" value="Topoisomerase I, domain 4"/>
    <property type="match status" value="1"/>
</dbReference>
<evidence type="ECO:0000313" key="15">
    <source>
        <dbReference type="EMBL" id="MBI4210537.1"/>
    </source>
</evidence>
<dbReference type="InterPro" id="IPR006171">
    <property type="entry name" value="TOPRIM_dom"/>
</dbReference>
<keyword evidence="5" id="KW-0863">Zinc-finger</keyword>
<dbReference type="Pfam" id="PF01396">
    <property type="entry name" value="Zn_ribbon_Top1"/>
    <property type="match status" value="2"/>
</dbReference>
<keyword evidence="10 11" id="KW-0413">Isomerase</keyword>
<feature type="site" description="Interaction with DNA" evidence="11">
    <location>
        <position position="167"/>
    </location>
</feature>
<keyword evidence="7" id="KW-0460">Magnesium</keyword>
<dbReference type="InterPro" id="IPR013825">
    <property type="entry name" value="Topo_IA_cen_sub2"/>
</dbReference>
<feature type="site" description="Interaction with DNA" evidence="11">
    <location>
        <position position="315"/>
    </location>
</feature>
<evidence type="ECO:0000256" key="12">
    <source>
        <dbReference type="SAM" id="MobiDB-lite"/>
    </source>
</evidence>
<dbReference type="EC" id="5.6.2.1" evidence="11"/>
<evidence type="ECO:0000256" key="5">
    <source>
        <dbReference type="ARBA" id="ARBA00022771"/>
    </source>
</evidence>
<dbReference type="InterPro" id="IPR023405">
    <property type="entry name" value="Topo_IA_core_domain"/>
</dbReference>
<dbReference type="InterPro" id="IPR023406">
    <property type="entry name" value="Topo_IA_AS"/>
</dbReference>
<dbReference type="CDD" id="cd01028">
    <property type="entry name" value="TOPRIM_TopoIA"/>
    <property type="match status" value="1"/>
</dbReference>
<feature type="compositionally biased region" description="Basic and acidic residues" evidence="12">
    <location>
        <begin position="358"/>
        <end position="367"/>
    </location>
</feature>
<evidence type="ECO:0000256" key="1">
    <source>
        <dbReference type="ARBA" id="ARBA00000213"/>
    </source>
</evidence>
<evidence type="ECO:0000256" key="10">
    <source>
        <dbReference type="ARBA" id="ARBA00023235"/>
    </source>
</evidence>
<dbReference type="NCBIfam" id="TIGR01057">
    <property type="entry name" value="topA_arch"/>
    <property type="match status" value="1"/>
</dbReference>
<comment type="caution">
    <text evidence="15">The sequence shown here is derived from an EMBL/GenBank/DDBJ whole genome shotgun (WGS) entry which is preliminary data.</text>
</comment>
<dbReference type="InterPro" id="IPR013497">
    <property type="entry name" value="Topo_IA_cen"/>
</dbReference>
<feature type="site" description="Interaction with DNA" evidence="11">
    <location>
        <position position="501"/>
    </location>
</feature>
<dbReference type="Gene3D" id="3.30.65.10">
    <property type="entry name" value="Bacterial Topoisomerase I, domain 1"/>
    <property type="match status" value="1"/>
</dbReference>
<dbReference type="SMART" id="SM00437">
    <property type="entry name" value="TOP1Ac"/>
    <property type="match status" value="1"/>
</dbReference>
<dbReference type="SUPFAM" id="SSF56712">
    <property type="entry name" value="Prokaryotic type I DNA topoisomerase"/>
    <property type="match status" value="1"/>
</dbReference>
<dbReference type="GO" id="GO:0003917">
    <property type="term" value="F:DNA topoisomerase type I (single strand cut, ATP-independent) activity"/>
    <property type="evidence" value="ECO:0007669"/>
    <property type="project" value="UniProtKB-UniRule"/>
</dbReference>
<dbReference type="PRINTS" id="PR00417">
    <property type="entry name" value="PRTPISMRASEI"/>
</dbReference>
<evidence type="ECO:0000256" key="3">
    <source>
        <dbReference type="ARBA" id="ARBA00009446"/>
    </source>
</evidence>
<dbReference type="NCBIfam" id="NF005555">
    <property type="entry name" value="PRK07220.1"/>
    <property type="match status" value="1"/>
</dbReference>
<keyword evidence="4" id="KW-0479">Metal-binding</keyword>
<evidence type="ECO:0000256" key="7">
    <source>
        <dbReference type="ARBA" id="ARBA00022842"/>
    </source>
</evidence>
<feature type="domain" description="Toprim" evidence="13">
    <location>
        <begin position="2"/>
        <end position="138"/>
    </location>
</feature>
<comment type="similarity">
    <text evidence="3 11">Belongs to the type IA topoisomerase family.</text>
</comment>
<dbReference type="InterPro" id="IPR028612">
    <property type="entry name" value="Topoisom_1_IA"/>
</dbReference>
<dbReference type="GO" id="GO:0005694">
    <property type="term" value="C:chromosome"/>
    <property type="evidence" value="ECO:0007669"/>
    <property type="project" value="InterPro"/>
</dbReference>
<proteinExistence type="inferred from homology"/>
<evidence type="ECO:0000256" key="11">
    <source>
        <dbReference type="HAMAP-Rule" id="MF_00952"/>
    </source>
</evidence>
<comment type="catalytic activity">
    <reaction evidence="1 11">
        <text>ATP-independent breakage of single-stranded DNA, followed by passage and rejoining.</text>
        <dbReference type="EC" id="5.6.2.1"/>
    </reaction>
</comment>
<feature type="site" description="Interaction with DNA" evidence="11">
    <location>
        <position position="166"/>
    </location>
</feature>
<dbReference type="Pfam" id="PF01751">
    <property type="entry name" value="Toprim"/>
    <property type="match status" value="1"/>
</dbReference>
<keyword evidence="9 11" id="KW-0238">DNA-binding</keyword>
<dbReference type="InterPro" id="IPR003602">
    <property type="entry name" value="Topo_IA_DNA-bd_dom"/>
</dbReference>